<dbReference type="RefSeq" id="WP_309309931.1">
    <property type="nucleotide sequence ID" value="NZ_CP133592.1"/>
</dbReference>
<dbReference type="EMBL" id="CP133592">
    <property type="protein sequence ID" value="WMW24117.1"/>
    <property type="molecule type" value="Genomic_DNA"/>
</dbReference>
<dbReference type="AlphaFoldDB" id="A0AA51YKP4"/>
<protein>
    <submittedName>
        <fullName evidence="4">Uncharacterized protein</fullName>
    </submittedName>
</protein>
<organism evidence="4 5">
    <name type="scientific">Methanolobus sediminis</name>
    <dbReference type="NCBI Taxonomy" id="3072978"/>
    <lineage>
        <taxon>Archaea</taxon>
        <taxon>Methanobacteriati</taxon>
        <taxon>Methanobacteriota</taxon>
        <taxon>Stenosarchaea group</taxon>
        <taxon>Methanomicrobia</taxon>
        <taxon>Methanosarcinales</taxon>
        <taxon>Methanosarcinaceae</taxon>
        <taxon>Methanolobus</taxon>
    </lineage>
</organism>
<dbReference type="Gene3D" id="2.120.10.30">
    <property type="entry name" value="TolB, C-terminal domain"/>
    <property type="match status" value="2"/>
</dbReference>
<name>A0AA51YKP4_9EURY</name>
<gene>
    <name evidence="4" type="ORF">RE474_08405</name>
</gene>
<feature type="transmembrane region" description="Helical" evidence="3">
    <location>
        <begin position="350"/>
        <end position="367"/>
    </location>
</feature>
<evidence type="ECO:0000256" key="1">
    <source>
        <dbReference type="ARBA" id="ARBA00022737"/>
    </source>
</evidence>
<feature type="compositionally biased region" description="Acidic residues" evidence="2">
    <location>
        <begin position="328"/>
        <end position="344"/>
    </location>
</feature>
<dbReference type="GO" id="GO:0008270">
    <property type="term" value="F:zinc ion binding"/>
    <property type="evidence" value="ECO:0007669"/>
    <property type="project" value="UniProtKB-KW"/>
</dbReference>
<evidence type="ECO:0000313" key="5">
    <source>
        <dbReference type="Proteomes" id="UP001182908"/>
    </source>
</evidence>
<dbReference type="Pfam" id="PF01436">
    <property type="entry name" value="NHL"/>
    <property type="match status" value="1"/>
</dbReference>
<keyword evidence="3" id="KW-1133">Transmembrane helix</keyword>
<dbReference type="InterPro" id="IPR001258">
    <property type="entry name" value="NHL_repeat"/>
</dbReference>
<sequence length="370" mass="40786">MKEQQKSIYKKVSICFILLSLGLMSAQVACAETYTLDEQWDDLSIEGSCVAIDSFDNVYVGSSQTVEYYKYDSNGNLIMDVEINDHVGSIACDSSNNVYLRASYFIYKYDSNGDLITKWKPSGSHFAVDSLGNVYTYYLNSLHTEYNGIKKYDSNGNLISEWYSEGSEDGQIIPRTSGDYIAVDSSDNVYVTDYSNMRIQKFDSNGNFISKLVFEDCHNMAGIAVDSSDNLYVVKADDSIRKYDSTGNLIAECDIKGNGIGIMDVEVDSSGNLYTSGYSVIKKFVLNTQDVGQSEDADQSTEQSQDSDYASEITSDSVTEQTQMSSVESEDGVAETEAATTEDTDNAKSPGFGIVCGIVCLFAAVLYNRR</sequence>
<accession>A0AA51YKP4</accession>
<proteinExistence type="predicted"/>
<dbReference type="Proteomes" id="UP001182908">
    <property type="component" value="Chromosome"/>
</dbReference>
<feature type="compositionally biased region" description="Polar residues" evidence="2">
    <location>
        <begin position="300"/>
        <end position="327"/>
    </location>
</feature>
<dbReference type="PANTHER" id="PTHR24104:SF25">
    <property type="entry name" value="PROTEIN LIN-41"/>
    <property type="match status" value="1"/>
</dbReference>
<dbReference type="InterPro" id="IPR050952">
    <property type="entry name" value="TRIM-NHL_E3_ligases"/>
</dbReference>
<reference evidence="4 5" key="1">
    <citation type="submission" date="2023-08" db="EMBL/GenBank/DDBJ databases">
        <title>Methanolobus mangrovi sp. nov. and Methanolobus sediminis sp. nov, two novel methylotrophic methanogens isolated from mangrove sediments in China.</title>
        <authorList>
            <person name="Zhou J."/>
        </authorList>
    </citation>
    <scope>NUCLEOTIDE SEQUENCE [LARGE SCALE GENOMIC DNA]</scope>
    <source>
        <strain evidence="4 5">FTZ6</strain>
    </source>
</reference>
<keyword evidence="3" id="KW-0472">Membrane</keyword>
<keyword evidence="5" id="KW-1185">Reference proteome</keyword>
<dbReference type="GeneID" id="84232732"/>
<dbReference type="PROSITE" id="PS51125">
    <property type="entry name" value="NHL"/>
    <property type="match status" value="1"/>
</dbReference>
<dbReference type="KEGG" id="mseb:RE474_08405"/>
<dbReference type="SUPFAM" id="SSF101898">
    <property type="entry name" value="NHL repeat"/>
    <property type="match status" value="1"/>
</dbReference>
<keyword evidence="3" id="KW-0812">Transmembrane</keyword>
<dbReference type="PANTHER" id="PTHR24104">
    <property type="entry name" value="E3 UBIQUITIN-PROTEIN LIGASE NHLRC1-RELATED"/>
    <property type="match status" value="1"/>
</dbReference>
<evidence type="ECO:0000256" key="2">
    <source>
        <dbReference type="SAM" id="MobiDB-lite"/>
    </source>
</evidence>
<feature type="region of interest" description="Disordered" evidence="2">
    <location>
        <begin position="293"/>
        <end position="346"/>
    </location>
</feature>
<evidence type="ECO:0000256" key="3">
    <source>
        <dbReference type="SAM" id="Phobius"/>
    </source>
</evidence>
<keyword evidence="1" id="KW-0677">Repeat</keyword>
<dbReference type="InterPro" id="IPR011042">
    <property type="entry name" value="6-blade_b-propeller_TolB-like"/>
</dbReference>
<evidence type="ECO:0000313" key="4">
    <source>
        <dbReference type="EMBL" id="WMW24117.1"/>
    </source>
</evidence>